<dbReference type="Pfam" id="PF16147">
    <property type="entry name" value="DUF4855"/>
    <property type="match status" value="2"/>
</dbReference>
<evidence type="ECO:0008006" key="5">
    <source>
        <dbReference type="Google" id="ProtNLM"/>
    </source>
</evidence>
<dbReference type="InterPro" id="IPR032329">
    <property type="entry name" value="DUF4855"/>
</dbReference>
<gene>
    <name evidence="2" type="ORF">ADS79_19000</name>
    <name evidence="1" type="ORF">BRE01_05430</name>
</gene>
<accession>A0A0K9YQL1</accession>
<keyword evidence="4" id="KW-1185">Reference proteome</keyword>
<reference evidence="3" key="1">
    <citation type="submission" date="2015-07" db="EMBL/GenBank/DDBJ databases">
        <title>Genome sequencing project for genomic taxonomy and phylogenomics of Bacillus-like bacteria.</title>
        <authorList>
            <person name="Liu B."/>
            <person name="Wang J."/>
            <person name="Zhu Y."/>
            <person name="Liu G."/>
            <person name="Chen Q."/>
            <person name="Chen Z."/>
            <person name="Lan J."/>
            <person name="Che J."/>
            <person name="Ge C."/>
            <person name="Shi H."/>
            <person name="Pan Z."/>
            <person name="Liu X."/>
        </authorList>
    </citation>
    <scope>NUCLEOTIDE SEQUENCE [LARGE SCALE GENOMIC DNA]</scope>
    <source>
        <strain evidence="3">DSM 9887</strain>
    </source>
</reference>
<comment type="caution">
    <text evidence="2">The sequence shown here is derived from an EMBL/GenBank/DDBJ whole genome shotgun (WGS) entry which is preliminary data.</text>
</comment>
<sequence>MSPYAALGKGQIDQLFLAYTGYSIGLDGTPHYQFWEPADFLPLLTHTDPGSGCPDGNMFSDFLFLALGILNENGEGRLLTRDDKKPANWNEWVRYMNELFLCDRNLDALCQAVRCSPLCRINVWIALPYPNPQIFPDDRLRLQAVTDWMCLFLDRWSHQDWSDCLQLQGFYWLQESLYFQGTENDDRLLIKAMNQEIHACTYNRHPLRSIWIPYQKANGWNEWDSLGFDLAFLQPNAYFNPQKSLEQAAASAFQYGMGVEIEFDLGVTYDQAKRERLRAYLQAGESGGSDIAGHPFSPYMYEAPIAWYTGGWFFGKNGRKQALLSLYQSNDPLYDEIFHFINATTEL</sequence>
<evidence type="ECO:0000313" key="1">
    <source>
        <dbReference type="EMBL" id="GED66841.1"/>
    </source>
</evidence>
<evidence type="ECO:0000313" key="2">
    <source>
        <dbReference type="EMBL" id="KNB70927.1"/>
    </source>
</evidence>
<dbReference type="Proteomes" id="UP000036834">
    <property type="component" value="Unassembled WGS sequence"/>
</dbReference>
<dbReference type="EMBL" id="BJON01000002">
    <property type="protein sequence ID" value="GED66841.1"/>
    <property type="molecule type" value="Genomic_DNA"/>
</dbReference>
<dbReference type="Proteomes" id="UP000319578">
    <property type="component" value="Unassembled WGS sequence"/>
</dbReference>
<dbReference type="OrthoDB" id="3799295at2"/>
<protein>
    <recommendedName>
        <fullName evidence="5">DUF4855 domain-containing protein</fullName>
    </recommendedName>
</protein>
<reference evidence="2" key="2">
    <citation type="submission" date="2015-07" db="EMBL/GenBank/DDBJ databases">
        <title>MeaNS - Measles Nucleotide Surveillance Program.</title>
        <authorList>
            <person name="Tran T."/>
            <person name="Druce J."/>
        </authorList>
    </citation>
    <scope>NUCLEOTIDE SEQUENCE</scope>
    <source>
        <strain evidence="2">DSM 9887</strain>
    </source>
</reference>
<evidence type="ECO:0000313" key="4">
    <source>
        <dbReference type="Proteomes" id="UP000319578"/>
    </source>
</evidence>
<dbReference type="RefSeq" id="WP_049739958.1">
    <property type="nucleotide sequence ID" value="NZ_BJON01000002.1"/>
</dbReference>
<proteinExistence type="predicted"/>
<evidence type="ECO:0000313" key="3">
    <source>
        <dbReference type="Proteomes" id="UP000036834"/>
    </source>
</evidence>
<dbReference type="STRING" id="54915.ADS79_19000"/>
<dbReference type="AlphaFoldDB" id="A0A0K9YQL1"/>
<dbReference type="PATRIC" id="fig|54915.3.peg.2901"/>
<organism evidence="2 3">
    <name type="scientific">Brevibacillus reuszeri</name>
    <dbReference type="NCBI Taxonomy" id="54915"/>
    <lineage>
        <taxon>Bacteria</taxon>
        <taxon>Bacillati</taxon>
        <taxon>Bacillota</taxon>
        <taxon>Bacilli</taxon>
        <taxon>Bacillales</taxon>
        <taxon>Paenibacillaceae</taxon>
        <taxon>Brevibacillus</taxon>
    </lineage>
</organism>
<reference evidence="1 4" key="3">
    <citation type="submission" date="2019-06" db="EMBL/GenBank/DDBJ databases">
        <title>Whole genome shotgun sequence of Brevibacillus reuszeri NBRC 15719.</title>
        <authorList>
            <person name="Hosoyama A."/>
            <person name="Uohara A."/>
            <person name="Ohji S."/>
            <person name="Ichikawa N."/>
        </authorList>
    </citation>
    <scope>NUCLEOTIDE SEQUENCE [LARGE SCALE GENOMIC DNA]</scope>
    <source>
        <strain evidence="1 4">NBRC 15719</strain>
    </source>
</reference>
<name>A0A0K9YQL1_9BACL</name>
<dbReference type="EMBL" id="LGIQ01000009">
    <property type="protein sequence ID" value="KNB70927.1"/>
    <property type="molecule type" value="Genomic_DNA"/>
</dbReference>